<name>A0AAE0BPS0_9CHLO</name>
<evidence type="ECO:0000313" key="2">
    <source>
        <dbReference type="Proteomes" id="UP001190700"/>
    </source>
</evidence>
<dbReference type="EMBL" id="LGRX02033635">
    <property type="protein sequence ID" value="KAK3240467.1"/>
    <property type="molecule type" value="Genomic_DNA"/>
</dbReference>
<dbReference type="SUPFAM" id="SSF56281">
    <property type="entry name" value="Metallo-hydrolase/oxidoreductase"/>
    <property type="match status" value="1"/>
</dbReference>
<dbReference type="AlphaFoldDB" id="A0AAE0BPS0"/>
<dbReference type="InterPro" id="IPR025638">
    <property type="entry name" value="DUF4336"/>
</dbReference>
<dbReference type="InterPro" id="IPR036866">
    <property type="entry name" value="RibonucZ/Hydroxyglut_hydro"/>
</dbReference>
<reference evidence="1 2" key="1">
    <citation type="journal article" date="2015" name="Genome Biol. Evol.">
        <title>Comparative Genomics of a Bacterivorous Green Alga Reveals Evolutionary Causalities and Consequences of Phago-Mixotrophic Mode of Nutrition.</title>
        <authorList>
            <person name="Burns J.A."/>
            <person name="Paasch A."/>
            <person name="Narechania A."/>
            <person name="Kim E."/>
        </authorList>
    </citation>
    <scope>NUCLEOTIDE SEQUENCE [LARGE SCALE GENOMIC DNA]</scope>
    <source>
        <strain evidence="1 2">PLY_AMNH</strain>
    </source>
</reference>
<dbReference type="PANTHER" id="PTHR33835:SF1">
    <property type="entry name" value="METALLO-BETA-LACTAMASE DOMAIN-CONTAINING PROTEIN"/>
    <property type="match status" value="1"/>
</dbReference>
<protein>
    <recommendedName>
        <fullName evidence="3">DUF4336 domain-containing protein</fullName>
    </recommendedName>
</protein>
<evidence type="ECO:0000313" key="1">
    <source>
        <dbReference type="EMBL" id="KAK3240467.1"/>
    </source>
</evidence>
<keyword evidence="2" id="KW-1185">Reference proteome</keyword>
<dbReference type="PANTHER" id="PTHR33835">
    <property type="entry name" value="YALI0C07656P"/>
    <property type="match status" value="1"/>
</dbReference>
<organism evidence="1 2">
    <name type="scientific">Cymbomonas tetramitiformis</name>
    <dbReference type="NCBI Taxonomy" id="36881"/>
    <lineage>
        <taxon>Eukaryota</taxon>
        <taxon>Viridiplantae</taxon>
        <taxon>Chlorophyta</taxon>
        <taxon>Pyramimonadophyceae</taxon>
        <taxon>Pyramimonadales</taxon>
        <taxon>Pyramimonadaceae</taxon>
        <taxon>Cymbomonas</taxon>
    </lineage>
</organism>
<gene>
    <name evidence="1" type="ORF">CYMTET_49687</name>
</gene>
<sequence>MLRIGPCALFPMPVRLSSHNFTPRLRGQSNNGRSGTQANICRTNRFAHFNKSRSAAFRSFGSSAARTALKASLEETWSNPNGDVLTELLPGSLWAAQRPFVWNGIDVGGKMGVVRLADGGLWVHSPVELDEALKQELESLGPVRCIVSPNFEHVKYAAQWIDAFPEAAAYACPGLAAMKPDISFTNTVGEGEAETDAAWLGEFEVAFFNCERNPFTGKSFFNEVVFFHKPTRTVFVTDVFWNYPAEAVPLQTLAWKQGMDKVYLPFYRNLMLRGRQLEYRSLVDKVLDWNFDHILPCHGTFITTGSSDGGKDPHEILSQHLLQGKPQTGVLT</sequence>
<accession>A0AAE0BPS0</accession>
<evidence type="ECO:0008006" key="3">
    <source>
        <dbReference type="Google" id="ProtNLM"/>
    </source>
</evidence>
<comment type="caution">
    <text evidence="1">The sequence shown here is derived from an EMBL/GenBank/DDBJ whole genome shotgun (WGS) entry which is preliminary data.</text>
</comment>
<proteinExistence type="predicted"/>
<dbReference type="Pfam" id="PF14234">
    <property type="entry name" value="DUF4336"/>
    <property type="match status" value="1"/>
</dbReference>
<dbReference type="Proteomes" id="UP001190700">
    <property type="component" value="Unassembled WGS sequence"/>
</dbReference>